<dbReference type="Proteomes" id="UP001234297">
    <property type="component" value="Chromosome 8"/>
</dbReference>
<proteinExistence type="predicted"/>
<comment type="caution">
    <text evidence="1">The sequence shown here is derived from an EMBL/GenBank/DDBJ whole genome shotgun (WGS) entry which is preliminary data.</text>
</comment>
<evidence type="ECO:0000313" key="1">
    <source>
        <dbReference type="EMBL" id="KAJ8634006.1"/>
    </source>
</evidence>
<sequence length="519" mass="57631">MPVQVERYDVSAYVRLVAIKTEPSCIYKLNTKQPKVTVALLCSITSLNLTTSLKKMQQFFLCWLLPLAIILSLVTVHASQPLLRNENGLKSAVFLSPAFFLGPGSVENRYYSNIDFPKGHIAIKGFNAEVVDDTGNPIPLYETYLHHWVVVRYYSHASAEAEGYSWDQGLQLSKFILARNAGICQGNVLGQYYGLGSETRRTSTYVPDPYGLEVGNPAEIPDGHVERWMLNVHAIDTRGVVDRMGCTECRCDLYNVTKDEYGSPLAKDYTGGLYCCYDQTQCRLREGFEDVKRKLYLRYTVKWVDWDDSIVPAKVYIFDVTDSGKRTNSSKENARIGCKIEYGVESCGLAATDNSGCIDIKKTRLVIPYGGDVIYGVAHQHSGGLGAALYGQDGRILCASLPIYGDGKEVGNEDGYIVGMSTCYPKPGSVKVVEGEVLTFESNYSSTQMHTGVMGLFYLLVADPQPTTVLLNRSPAHETIELSKYSWALAVMGVGLAFLIAFGYRRRNDREVGYESLIM</sequence>
<evidence type="ECO:0000313" key="2">
    <source>
        <dbReference type="Proteomes" id="UP001234297"/>
    </source>
</evidence>
<organism evidence="1 2">
    <name type="scientific">Persea americana</name>
    <name type="common">Avocado</name>
    <dbReference type="NCBI Taxonomy" id="3435"/>
    <lineage>
        <taxon>Eukaryota</taxon>
        <taxon>Viridiplantae</taxon>
        <taxon>Streptophyta</taxon>
        <taxon>Embryophyta</taxon>
        <taxon>Tracheophyta</taxon>
        <taxon>Spermatophyta</taxon>
        <taxon>Magnoliopsida</taxon>
        <taxon>Magnoliidae</taxon>
        <taxon>Laurales</taxon>
        <taxon>Lauraceae</taxon>
        <taxon>Persea</taxon>
    </lineage>
</organism>
<keyword evidence="2" id="KW-1185">Reference proteome</keyword>
<accession>A0ACC2LKQ7</accession>
<gene>
    <name evidence="1" type="ORF">MRB53_027342</name>
</gene>
<name>A0ACC2LKQ7_PERAE</name>
<reference evidence="1 2" key="1">
    <citation type="journal article" date="2022" name="Hortic Res">
        <title>A haplotype resolved chromosomal level avocado genome allows analysis of novel avocado genes.</title>
        <authorList>
            <person name="Nath O."/>
            <person name="Fletcher S.J."/>
            <person name="Hayward A."/>
            <person name="Shaw L.M."/>
            <person name="Masouleh A.K."/>
            <person name="Furtado A."/>
            <person name="Henry R.J."/>
            <person name="Mitter N."/>
        </authorList>
    </citation>
    <scope>NUCLEOTIDE SEQUENCE [LARGE SCALE GENOMIC DNA]</scope>
    <source>
        <strain evidence="2">cv. Hass</strain>
    </source>
</reference>
<dbReference type="EMBL" id="CM056816">
    <property type="protein sequence ID" value="KAJ8634006.1"/>
    <property type="molecule type" value="Genomic_DNA"/>
</dbReference>
<protein>
    <submittedName>
        <fullName evidence="1">Uncharacterized protein</fullName>
    </submittedName>
</protein>